<dbReference type="EMBL" id="JANBUJ010000168">
    <property type="protein sequence ID" value="KAJ2773853.1"/>
    <property type="molecule type" value="Genomic_DNA"/>
</dbReference>
<reference evidence="1" key="1">
    <citation type="submission" date="2022-07" db="EMBL/GenBank/DDBJ databases">
        <title>Phylogenomic reconstructions and comparative analyses of Kickxellomycotina fungi.</title>
        <authorList>
            <person name="Reynolds N.K."/>
            <person name="Stajich J.E."/>
            <person name="Barry K."/>
            <person name="Grigoriev I.V."/>
            <person name="Crous P."/>
            <person name="Smith M.E."/>
        </authorList>
    </citation>
    <scope>NUCLEOTIDE SEQUENCE</scope>
    <source>
        <strain evidence="1">CBS 109366</strain>
    </source>
</reference>
<keyword evidence="2" id="KW-1185">Reference proteome</keyword>
<protein>
    <submittedName>
        <fullName evidence="1">Uncharacterized protein</fullName>
    </submittedName>
</protein>
<evidence type="ECO:0000313" key="1">
    <source>
        <dbReference type="EMBL" id="KAJ2773853.1"/>
    </source>
</evidence>
<organism evidence="1 2">
    <name type="scientific">Coemansia nantahalensis</name>
    <dbReference type="NCBI Taxonomy" id="2789366"/>
    <lineage>
        <taxon>Eukaryota</taxon>
        <taxon>Fungi</taxon>
        <taxon>Fungi incertae sedis</taxon>
        <taxon>Zoopagomycota</taxon>
        <taxon>Kickxellomycotina</taxon>
        <taxon>Kickxellomycetes</taxon>
        <taxon>Kickxellales</taxon>
        <taxon>Kickxellaceae</taxon>
        <taxon>Coemansia</taxon>
    </lineage>
</organism>
<gene>
    <name evidence="1" type="ORF">IWQ57_001095</name>
</gene>
<name>A0ACC1K5Q9_9FUNG</name>
<dbReference type="Proteomes" id="UP001140234">
    <property type="component" value="Unassembled WGS sequence"/>
</dbReference>
<accession>A0ACC1K5Q9</accession>
<evidence type="ECO:0000313" key="2">
    <source>
        <dbReference type="Proteomes" id="UP001140234"/>
    </source>
</evidence>
<proteinExistence type="predicted"/>
<comment type="caution">
    <text evidence="1">The sequence shown here is derived from an EMBL/GenBank/DDBJ whole genome shotgun (WGS) entry which is preliminary data.</text>
</comment>
<sequence>MSTCNVESCVIQAPAARTWEALRRQDFAFWSLVKSVEFSTSPCEVGGIRTTVFADGTVQKHRLLALSETDRSLTYELIDSEPAAPSLSAQHTLQVFSVTADNSSFVQWSSDFSSDRSTEVVEDAKFKKIDALAELAKSLAKH</sequence>